<keyword evidence="6 7" id="KW-0460">Magnesium</keyword>
<dbReference type="SUPFAM" id="SSF56219">
    <property type="entry name" value="DNase I-like"/>
    <property type="match status" value="1"/>
</dbReference>
<comment type="caution">
    <text evidence="10">The sequence shown here is derived from an EMBL/GenBank/DDBJ whole genome shotgun (WGS) entry which is preliminary data.</text>
</comment>
<evidence type="ECO:0000256" key="6">
    <source>
        <dbReference type="ARBA" id="ARBA00022842"/>
    </source>
</evidence>
<reference evidence="10" key="1">
    <citation type="submission" date="2020-04" db="EMBL/GenBank/DDBJ databases">
        <authorList>
            <person name="Alioto T."/>
            <person name="Alioto T."/>
            <person name="Gomez Garrido J."/>
        </authorList>
    </citation>
    <scope>NUCLEOTIDE SEQUENCE</scope>
    <source>
        <strain evidence="10">A484AB</strain>
    </source>
</reference>
<evidence type="ECO:0000256" key="8">
    <source>
        <dbReference type="PIRSR" id="PIRSR604808-3"/>
    </source>
</evidence>
<gene>
    <name evidence="10" type="ORF">PACLA_8A051348</name>
</gene>
<evidence type="ECO:0000313" key="10">
    <source>
        <dbReference type="EMBL" id="CAB4039631.1"/>
    </source>
</evidence>
<dbReference type="InterPro" id="IPR004808">
    <property type="entry name" value="AP_endonuc_1"/>
</dbReference>
<evidence type="ECO:0000256" key="5">
    <source>
        <dbReference type="ARBA" id="ARBA00022801"/>
    </source>
</evidence>
<keyword evidence="5" id="KW-0378">Hydrolase</keyword>
<dbReference type="GO" id="GO:0008081">
    <property type="term" value="F:phosphoric diester hydrolase activity"/>
    <property type="evidence" value="ECO:0007669"/>
    <property type="project" value="TreeGrafter"/>
</dbReference>
<evidence type="ECO:0000259" key="9">
    <source>
        <dbReference type="Pfam" id="PF03372"/>
    </source>
</evidence>
<feature type="binding site" evidence="7">
    <location>
        <position position="148"/>
    </location>
    <ligand>
        <name>Mg(2+)</name>
        <dbReference type="ChEBI" id="CHEBI:18420"/>
        <label>1</label>
    </ligand>
</feature>
<dbReference type="GO" id="GO:0046872">
    <property type="term" value="F:metal ion binding"/>
    <property type="evidence" value="ECO:0007669"/>
    <property type="project" value="UniProtKB-KW"/>
</dbReference>
<dbReference type="PANTHER" id="PTHR22748:SF4">
    <property type="entry name" value="DNA-(APURINIC OR APYRIMIDINIC SITE) ENDONUCLEASE 2"/>
    <property type="match status" value="1"/>
</dbReference>
<feature type="domain" description="Endonuclease/exonuclease/phosphatase" evidence="9">
    <location>
        <begin position="9"/>
        <end position="159"/>
    </location>
</feature>
<feature type="binding site" evidence="7">
    <location>
        <position position="150"/>
    </location>
    <ligand>
        <name>Mg(2+)</name>
        <dbReference type="ChEBI" id="CHEBI:18420"/>
        <label>1</label>
    </ligand>
</feature>
<dbReference type="OrthoDB" id="8961218at2759"/>
<sequence length="185" mass="20324">MVPNSVSILTLNVRAPNNRSTLFSWLNCIKADIICPQETHSTSADEFASWVRSESDNGNNLQCYSVVSSPGSAHSSGVAILYKPLKLATSFTDDVGRFMIAQLLASSDSSPFQVVNVYGPNRRQPGEHFFSSILPQIDPALHSILCGDFNTVLNPQLDRMGCNPSSYWAYNWPQSLSILTPNLNL</sequence>
<dbReference type="Proteomes" id="UP001152795">
    <property type="component" value="Unassembled WGS sequence"/>
</dbReference>
<evidence type="ECO:0000256" key="3">
    <source>
        <dbReference type="ARBA" id="ARBA00012115"/>
    </source>
</evidence>
<dbReference type="InterPro" id="IPR005135">
    <property type="entry name" value="Endo/exonuclease/phosphatase"/>
</dbReference>
<name>A0A6S7K8B8_PARCT</name>
<dbReference type="GO" id="GO:0006284">
    <property type="term" value="P:base-excision repair"/>
    <property type="evidence" value="ECO:0007669"/>
    <property type="project" value="TreeGrafter"/>
</dbReference>
<protein>
    <recommendedName>
        <fullName evidence="3">exodeoxyribonuclease III</fullName>
        <ecNumber evidence="3">3.1.11.2</ecNumber>
    </recommendedName>
</protein>
<organism evidence="10 11">
    <name type="scientific">Paramuricea clavata</name>
    <name type="common">Red gorgonian</name>
    <name type="synonym">Violescent sea-whip</name>
    <dbReference type="NCBI Taxonomy" id="317549"/>
    <lineage>
        <taxon>Eukaryota</taxon>
        <taxon>Metazoa</taxon>
        <taxon>Cnidaria</taxon>
        <taxon>Anthozoa</taxon>
        <taxon>Octocorallia</taxon>
        <taxon>Malacalcyonacea</taxon>
        <taxon>Plexauridae</taxon>
        <taxon>Paramuricea</taxon>
    </lineage>
</organism>
<accession>A0A6S7K8B8</accession>
<feature type="site" description="Transition state stabilizer" evidence="8">
    <location>
        <position position="150"/>
    </location>
</feature>
<feature type="non-terminal residue" evidence="10">
    <location>
        <position position="185"/>
    </location>
</feature>
<dbReference type="GO" id="GO:0003906">
    <property type="term" value="F:DNA-(apurinic or apyrimidinic site) endonuclease activity"/>
    <property type="evidence" value="ECO:0007669"/>
    <property type="project" value="TreeGrafter"/>
</dbReference>
<dbReference type="InterPro" id="IPR036691">
    <property type="entry name" value="Endo/exonu/phosph_ase_sf"/>
</dbReference>
<comment type="catalytic activity">
    <reaction evidence="1">
        <text>Exonucleolytic cleavage in the 3'- to 5'-direction to yield nucleoside 5'-phosphates.</text>
        <dbReference type="EC" id="3.1.11.2"/>
    </reaction>
</comment>
<feature type="binding site" evidence="7">
    <location>
        <position position="38"/>
    </location>
    <ligand>
        <name>Mg(2+)</name>
        <dbReference type="ChEBI" id="CHEBI:18420"/>
        <label>1</label>
    </ligand>
</feature>
<feature type="binding site" evidence="7">
    <location>
        <position position="12"/>
    </location>
    <ligand>
        <name>Mg(2+)</name>
        <dbReference type="ChEBI" id="CHEBI:18420"/>
        <label>1</label>
    </ligand>
</feature>
<keyword evidence="7" id="KW-0464">Manganese</keyword>
<evidence type="ECO:0000256" key="7">
    <source>
        <dbReference type="PIRSR" id="PIRSR604808-2"/>
    </source>
</evidence>
<dbReference type="EMBL" id="CACRXK020025668">
    <property type="protein sequence ID" value="CAB4039631.1"/>
    <property type="molecule type" value="Genomic_DNA"/>
</dbReference>
<dbReference type="AlphaFoldDB" id="A0A6S7K8B8"/>
<comment type="similarity">
    <text evidence="2">Belongs to the DNA repair enzymes AP/ExoA family.</text>
</comment>
<dbReference type="GO" id="GO:0005634">
    <property type="term" value="C:nucleus"/>
    <property type="evidence" value="ECO:0007669"/>
    <property type="project" value="TreeGrafter"/>
</dbReference>
<proteinExistence type="inferred from homology"/>
<dbReference type="Gene3D" id="3.60.10.10">
    <property type="entry name" value="Endonuclease/exonuclease/phosphatase"/>
    <property type="match status" value="1"/>
</dbReference>
<dbReference type="GO" id="GO:0008311">
    <property type="term" value="F:double-stranded DNA 3'-5' DNA exonuclease activity"/>
    <property type="evidence" value="ECO:0007669"/>
    <property type="project" value="UniProtKB-EC"/>
</dbReference>
<evidence type="ECO:0000313" key="11">
    <source>
        <dbReference type="Proteomes" id="UP001152795"/>
    </source>
</evidence>
<dbReference type="PANTHER" id="PTHR22748">
    <property type="entry name" value="AP ENDONUCLEASE"/>
    <property type="match status" value="1"/>
</dbReference>
<comment type="cofactor">
    <cofactor evidence="7">
        <name>Mg(2+)</name>
        <dbReference type="ChEBI" id="CHEBI:18420"/>
    </cofactor>
    <cofactor evidence="7">
        <name>Mn(2+)</name>
        <dbReference type="ChEBI" id="CHEBI:29035"/>
    </cofactor>
    <text evidence="7">Probably binds two magnesium or manganese ions per subunit.</text>
</comment>
<keyword evidence="11" id="KW-1185">Reference proteome</keyword>
<evidence type="ECO:0000256" key="1">
    <source>
        <dbReference type="ARBA" id="ARBA00000493"/>
    </source>
</evidence>
<dbReference type="EC" id="3.1.11.2" evidence="3"/>
<evidence type="ECO:0000256" key="2">
    <source>
        <dbReference type="ARBA" id="ARBA00007092"/>
    </source>
</evidence>
<dbReference type="Pfam" id="PF03372">
    <property type="entry name" value="Exo_endo_phos"/>
    <property type="match status" value="1"/>
</dbReference>
<keyword evidence="4 7" id="KW-0479">Metal-binding</keyword>
<evidence type="ECO:0000256" key="4">
    <source>
        <dbReference type="ARBA" id="ARBA00022723"/>
    </source>
</evidence>